<evidence type="ECO:0000313" key="3">
    <source>
        <dbReference type="Proteomes" id="UP000887458"/>
    </source>
</evidence>
<protein>
    <submittedName>
        <fullName evidence="2">Uncharacterized protein</fullName>
    </submittedName>
</protein>
<organism evidence="2 3">
    <name type="scientific">Dermatophagoides pteronyssinus</name>
    <name type="common">European house dust mite</name>
    <dbReference type="NCBI Taxonomy" id="6956"/>
    <lineage>
        <taxon>Eukaryota</taxon>
        <taxon>Metazoa</taxon>
        <taxon>Ecdysozoa</taxon>
        <taxon>Arthropoda</taxon>
        <taxon>Chelicerata</taxon>
        <taxon>Arachnida</taxon>
        <taxon>Acari</taxon>
        <taxon>Acariformes</taxon>
        <taxon>Sarcoptiformes</taxon>
        <taxon>Astigmata</taxon>
        <taxon>Psoroptidia</taxon>
        <taxon>Analgoidea</taxon>
        <taxon>Pyroglyphidae</taxon>
        <taxon>Dermatophagoidinae</taxon>
        <taxon>Dermatophagoides</taxon>
    </lineage>
</organism>
<keyword evidence="3" id="KW-1185">Reference proteome</keyword>
<proteinExistence type="predicted"/>
<comment type="caution">
    <text evidence="2">The sequence shown here is derived from an EMBL/GenBank/DDBJ whole genome shotgun (WGS) entry which is preliminary data.</text>
</comment>
<dbReference type="EMBL" id="NJHN03000018">
    <property type="protein sequence ID" value="KAH9425430.1"/>
    <property type="molecule type" value="Genomic_DNA"/>
</dbReference>
<reference evidence="2 3" key="2">
    <citation type="journal article" date="2022" name="Mol. Biol. Evol.">
        <title>Comparative Genomics Reveals Insights into the Divergent Evolution of Astigmatic Mites and Household Pest Adaptations.</title>
        <authorList>
            <person name="Xiong Q."/>
            <person name="Wan A.T."/>
            <person name="Liu X."/>
            <person name="Fung C.S."/>
            <person name="Xiao X."/>
            <person name="Malainual N."/>
            <person name="Hou J."/>
            <person name="Wang L."/>
            <person name="Wang M."/>
            <person name="Yang K.Y."/>
            <person name="Cui Y."/>
            <person name="Leung E.L."/>
            <person name="Nong W."/>
            <person name="Shin S.K."/>
            <person name="Au S.W."/>
            <person name="Jeong K.Y."/>
            <person name="Chew F.T."/>
            <person name="Hui J.H."/>
            <person name="Leung T.F."/>
            <person name="Tungtrongchitr A."/>
            <person name="Zhong N."/>
            <person name="Liu Z."/>
            <person name="Tsui S.K."/>
        </authorList>
    </citation>
    <scope>NUCLEOTIDE SEQUENCE [LARGE SCALE GENOMIC DNA]</scope>
    <source>
        <strain evidence="2">Derp</strain>
    </source>
</reference>
<accession>A0ABQ8JSM4</accession>
<name>A0ABQ8JSM4_DERPT</name>
<feature type="compositionally biased region" description="Basic and acidic residues" evidence="1">
    <location>
        <begin position="12"/>
        <end position="28"/>
    </location>
</feature>
<reference evidence="2 3" key="1">
    <citation type="journal article" date="2018" name="J. Allergy Clin. Immunol.">
        <title>High-quality assembly of Dermatophagoides pteronyssinus genome and transcriptome reveals a wide range of novel allergens.</title>
        <authorList>
            <person name="Liu X.Y."/>
            <person name="Yang K.Y."/>
            <person name="Wang M.Q."/>
            <person name="Kwok J.S."/>
            <person name="Zeng X."/>
            <person name="Yang Z."/>
            <person name="Xiao X.J."/>
            <person name="Lau C.P."/>
            <person name="Li Y."/>
            <person name="Huang Z.M."/>
            <person name="Ba J.G."/>
            <person name="Yim A.K."/>
            <person name="Ouyang C.Y."/>
            <person name="Ngai S.M."/>
            <person name="Chan T.F."/>
            <person name="Leung E.L."/>
            <person name="Liu L."/>
            <person name="Liu Z.G."/>
            <person name="Tsui S.K."/>
        </authorList>
    </citation>
    <scope>NUCLEOTIDE SEQUENCE [LARGE SCALE GENOMIC DNA]</scope>
    <source>
        <strain evidence="2">Derp</strain>
    </source>
</reference>
<feature type="region of interest" description="Disordered" evidence="1">
    <location>
        <begin position="1"/>
        <end position="28"/>
    </location>
</feature>
<gene>
    <name evidence="2" type="ORF">DERP_006038</name>
</gene>
<sequence>MFHMNHLCGKKTLKEIPKQQQRSKIDPGNDHHHYYGYYGGGGGCWGLKKIHDLNAPYPYNHIIRATSNDNLRFRI</sequence>
<dbReference type="Proteomes" id="UP000887458">
    <property type="component" value="Unassembled WGS sequence"/>
</dbReference>
<evidence type="ECO:0000256" key="1">
    <source>
        <dbReference type="SAM" id="MobiDB-lite"/>
    </source>
</evidence>
<evidence type="ECO:0000313" key="2">
    <source>
        <dbReference type="EMBL" id="KAH9425430.1"/>
    </source>
</evidence>